<keyword evidence="7" id="KW-0969">Cilium</keyword>
<evidence type="ECO:0000256" key="16">
    <source>
        <dbReference type="SAM" id="Phobius"/>
    </source>
</evidence>
<reference evidence="18" key="2">
    <citation type="submission" date="2025-08" db="UniProtKB">
        <authorList>
            <consortium name="Ensembl"/>
        </authorList>
    </citation>
    <scope>IDENTIFICATION</scope>
    <source>
        <strain evidence="18">Thoroughbred</strain>
    </source>
</reference>
<evidence type="ECO:0000259" key="17">
    <source>
        <dbReference type="PROSITE" id="PS50262"/>
    </source>
</evidence>
<comment type="function">
    <text evidence="14">Key negative regulator of Shh signaling, which promotes the processing of GLI3 into GLI3R during neural tube development. Recruited by TULP3 and the IFT-A complex to primary cilia and acts as a regulator of the PKA-dependent basal repression machinery in Shh signaling by increasing cAMP levels, leading to promote the PKA-dependent processing of GLI3 into GLI3R and repress the Shh signaling. In presence of SHH, it is removed from primary cilia and is internalized into recycling endosomes, preventing its activity and allowing activation of the Shh signaling. Its ligand is unknown.</text>
</comment>
<dbReference type="Proteomes" id="UP000002281">
    <property type="component" value="Chromosome 5"/>
</dbReference>
<feature type="transmembrane region" description="Helical" evidence="16">
    <location>
        <begin position="144"/>
        <end position="164"/>
    </location>
</feature>
<evidence type="ECO:0000256" key="13">
    <source>
        <dbReference type="ARBA" id="ARBA00023273"/>
    </source>
</evidence>
<dbReference type="GeneTree" id="ENSGT00940000157829"/>
<keyword evidence="13" id="KW-0966">Cell projection</keyword>
<evidence type="ECO:0000313" key="19">
    <source>
        <dbReference type="Proteomes" id="UP000002281"/>
    </source>
</evidence>
<evidence type="ECO:0000256" key="2">
    <source>
        <dbReference type="ARBA" id="ARBA00022473"/>
    </source>
</evidence>
<accession>A0A5F5Q2V1</accession>
<keyword evidence="9" id="KW-1015">Disulfide bond</keyword>
<evidence type="ECO:0000256" key="4">
    <source>
        <dbReference type="ARBA" id="ARBA00022692"/>
    </source>
</evidence>
<evidence type="ECO:0000256" key="6">
    <source>
        <dbReference type="ARBA" id="ARBA00023040"/>
    </source>
</evidence>
<keyword evidence="5 16" id="KW-1133">Transmembrane helix</keyword>
<keyword evidence="2" id="KW-0217">Developmental protein</keyword>
<dbReference type="InterPro" id="IPR000276">
    <property type="entry name" value="GPCR_Rhodpsn"/>
</dbReference>
<evidence type="ECO:0000256" key="9">
    <source>
        <dbReference type="ARBA" id="ARBA00023157"/>
    </source>
</evidence>
<evidence type="ECO:0000256" key="10">
    <source>
        <dbReference type="ARBA" id="ARBA00023170"/>
    </source>
</evidence>
<dbReference type="Gene3D" id="1.20.1070.10">
    <property type="entry name" value="Rhodopsin 7-helix transmembrane proteins"/>
    <property type="match status" value="1"/>
</dbReference>
<reference evidence="18" key="3">
    <citation type="submission" date="2025-09" db="UniProtKB">
        <authorList>
            <consortium name="Ensembl"/>
        </authorList>
    </citation>
    <scope>IDENTIFICATION</scope>
    <source>
        <strain evidence="18">Thoroughbred</strain>
    </source>
</reference>
<evidence type="ECO:0000256" key="11">
    <source>
        <dbReference type="ARBA" id="ARBA00023180"/>
    </source>
</evidence>
<dbReference type="PROSITE" id="PS00237">
    <property type="entry name" value="G_PROTEIN_RECEP_F1_1"/>
    <property type="match status" value="1"/>
</dbReference>
<dbReference type="GO" id="GO:0060170">
    <property type="term" value="C:ciliary membrane"/>
    <property type="evidence" value="ECO:0007669"/>
    <property type="project" value="UniProtKB-SubCell"/>
</dbReference>
<keyword evidence="10 15" id="KW-0675">Receptor</keyword>
<dbReference type="GO" id="GO:0004930">
    <property type="term" value="F:G protein-coupled receptor activity"/>
    <property type="evidence" value="ECO:0007669"/>
    <property type="project" value="UniProtKB-KW"/>
</dbReference>
<dbReference type="Ensembl" id="ENSECAT00000068233.2">
    <property type="protein sequence ID" value="ENSECAP00000054950.2"/>
    <property type="gene ID" value="ENSECAG00000019931.4"/>
</dbReference>
<keyword evidence="11" id="KW-0325">Glycoprotein</keyword>
<keyword evidence="8 16" id="KW-0472">Membrane</keyword>
<dbReference type="PANTHER" id="PTHR22752:SF10">
    <property type="entry name" value="G-PROTEIN COUPLED RECEPTOR 161"/>
    <property type="match status" value="1"/>
</dbReference>
<keyword evidence="19" id="KW-1185">Reference proteome</keyword>
<feature type="transmembrane region" description="Helical" evidence="16">
    <location>
        <begin position="65"/>
        <end position="84"/>
    </location>
</feature>
<dbReference type="PRINTS" id="PR00237">
    <property type="entry name" value="GPCRRHODOPSN"/>
</dbReference>
<comment type="subcellular location">
    <subcellularLocation>
        <location evidence="1">Cell projection</location>
        <location evidence="1">Cilium membrane</location>
        <topology evidence="1">Multi-pass membrane protein</topology>
    </subcellularLocation>
</comment>
<evidence type="ECO:0000256" key="7">
    <source>
        <dbReference type="ARBA" id="ARBA00023069"/>
    </source>
</evidence>
<evidence type="ECO:0000256" key="5">
    <source>
        <dbReference type="ARBA" id="ARBA00022989"/>
    </source>
</evidence>
<dbReference type="FunFam" id="1.20.1070.10:FF:000091">
    <property type="entry name" value="G-protein coupled receptor 161"/>
    <property type="match status" value="1"/>
</dbReference>
<keyword evidence="6 15" id="KW-0297">G-protein coupled receptor</keyword>
<feature type="transmembrane region" description="Helical" evidence="16">
    <location>
        <begin position="308"/>
        <end position="327"/>
    </location>
</feature>
<feature type="transmembrane region" description="Helical" evidence="16">
    <location>
        <begin position="190"/>
        <end position="211"/>
    </location>
</feature>
<dbReference type="InterPro" id="IPR017452">
    <property type="entry name" value="GPCR_Rhodpsn_7TM"/>
</dbReference>
<evidence type="ECO:0000256" key="12">
    <source>
        <dbReference type="ARBA" id="ARBA00023224"/>
    </source>
</evidence>
<dbReference type="SUPFAM" id="SSF81321">
    <property type="entry name" value="Family A G protein-coupled receptor-like"/>
    <property type="match status" value="1"/>
</dbReference>
<evidence type="ECO:0000256" key="8">
    <source>
        <dbReference type="ARBA" id="ARBA00023136"/>
    </source>
</evidence>
<dbReference type="CDD" id="cd15214">
    <property type="entry name" value="7tmA_GPR161"/>
    <property type="match status" value="1"/>
</dbReference>
<keyword evidence="3" id="KW-1003">Cell membrane</keyword>
<feature type="domain" description="G-protein coupled receptors family 1 profile" evidence="17">
    <location>
        <begin position="44"/>
        <end position="324"/>
    </location>
</feature>
<sequence>MSLNSSLGHRKELSNLTEEAGGEGGVIVAEFIAIVIITVFVCLGNLVVVVTLYKKSYLLTLSNKFVFSLTLSNFLLSVLVLPFVVTSSIRREWIFGVVWCNFSALLYLLISSASMLTLGVIAVDRYYAVLYPMVYPMKITGNRAVMALVYIWLHSLIGCLPPLFGWSSVEFDEFKWMCVAAWHREPGYTAFWQIWCALFPFLVMLVCYGFIFRVARVKARKVHCGTVVIVEEDAQRNGRKNSSTSTSSSGSRRNAFQGVVYSANQCKALITILVVIGAFMVTWGPYMVVITSEALWGKNYVSPTLETWATWLSFTSAICHPLIYGLWNKTVRKELLGMCFGDRYYREPFVQRQRTSRLFSISNRITGTDMMLLEDYTSDDNPPSHCTCPPKRRSSVTFEDEVEQIREAAKKPILHVKADVHKSLDSYAASLAKAIEAEAKINLFGEEALPGVLMAARTVPGVSFGGRRGSRTLVSQRLQLQSIKEGNILAAEQR</sequence>
<gene>
    <name evidence="18 20" type="primary">GPR161</name>
</gene>
<feature type="transmembrane region" description="Helical" evidence="16">
    <location>
        <begin position="268"/>
        <end position="288"/>
    </location>
</feature>
<dbReference type="ExpressionAtlas" id="A0A5F5Q2V1">
    <property type="expression patterns" value="baseline"/>
</dbReference>
<protein>
    <submittedName>
        <fullName evidence="18">G protein-coupled receptor 161</fullName>
    </submittedName>
</protein>
<evidence type="ECO:0000256" key="3">
    <source>
        <dbReference type="ARBA" id="ARBA00022475"/>
    </source>
</evidence>
<evidence type="ECO:0000256" key="14">
    <source>
        <dbReference type="ARBA" id="ARBA00059867"/>
    </source>
</evidence>
<keyword evidence="4 15" id="KW-0812">Transmembrane</keyword>
<dbReference type="PROSITE" id="PS50262">
    <property type="entry name" value="G_PROTEIN_RECEP_F1_2"/>
    <property type="match status" value="1"/>
</dbReference>
<dbReference type="PANTHER" id="PTHR22752">
    <property type="entry name" value="G PROTEIN-COUPLED RECEPTOR"/>
    <property type="match status" value="1"/>
</dbReference>
<name>A0A5F5Q2V1_HORSE</name>
<feature type="transmembrane region" description="Helical" evidence="16">
    <location>
        <begin position="31"/>
        <end position="53"/>
    </location>
</feature>
<evidence type="ECO:0000313" key="20">
    <source>
        <dbReference type="VGNC" id="VGNC:18525"/>
    </source>
</evidence>
<dbReference type="Pfam" id="PF00001">
    <property type="entry name" value="7tm_1"/>
    <property type="match status" value="1"/>
</dbReference>
<dbReference type="AlphaFoldDB" id="A0A5F5Q2V1"/>
<reference evidence="18 19" key="1">
    <citation type="journal article" date="2009" name="Science">
        <title>Genome sequence, comparative analysis, and population genetics of the domestic horse.</title>
        <authorList>
            <consortium name="Broad Institute Genome Sequencing Platform"/>
            <consortium name="Broad Institute Whole Genome Assembly Team"/>
            <person name="Wade C.M."/>
            <person name="Giulotto E."/>
            <person name="Sigurdsson S."/>
            <person name="Zoli M."/>
            <person name="Gnerre S."/>
            <person name="Imsland F."/>
            <person name="Lear T.L."/>
            <person name="Adelson D.L."/>
            <person name="Bailey E."/>
            <person name="Bellone R.R."/>
            <person name="Bloecker H."/>
            <person name="Distl O."/>
            <person name="Edgar R.C."/>
            <person name="Garber M."/>
            <person name="Leeb T."/>
            <person name="Mauceli E."/>
            <person name="MacLeod J.N."/>
            <person name="Penedo M.C.T."/>
            <person name="Raison J.M."/>
            <person name="Sharpe T."/>
            <person name="Vogel J."/>
            <person name="Andersson L."/>
            <person name="Antczak D.F."/>
            <person name="Biagi T."/>
            <person name="Binns M.M."/>
            <person name="Chowdhary B.P."/>
            <person name="Coleman S.J."/>
            <person name="Della Valle G."/>
            <person name="Fryc S."/>
            <person name="Guerin G."/>
            <person name="Hasegawa T."/>
            <person name="Hill E.W."/>
            <person name="Jurka J."/>
            <person name="Kiialainen A."/>
            <person name="Lindgren G."/>
            <person name="Liu J."/>
            <person name="Magnani E."/>
            <person name="Mickelson J.R."/>
            <person name="Murray J."/>
            <person name="Nergadze S.G."/>
            <person name="Onofrio R."/>
            <person name="Pedroni S."/>
            <person name="Piras M.F."/>
            <person name="Raudsepp T."/>
            <person name="Rocchi M."/>
            <person name="Roeed K.H."/>
            <person name="Ryder O.A."/>
            <person name="Searle S."/>
            <person name="Skow L."/>
            <person name="Swinburne J.E."/>
            <person name="Syvaenen A.C."/>
            <person name="Tozaki T."/>
            <person name="Valberg S.J."/>
            <person name="Vaudin M."/>
            <person name="White J.R."/>
            <person name="Zody M.C."/>
            <person name="Lander E.S."/>
            <person name="Lindblad-Toh K."/>
        </authorList>
    </citation>
    <scope>NUCLEOTIDE SEQUENCE [LARGE SCALE GENOMIC DNA]</scope>
    <source>
        <strain evidence="18 19">Thoroughbred</strain>
    </source>
</reference>
<dbReference type="VGNC" id="VGNC:18525">
    <property type="gene designation" value="GPR161"/>
</dbReference>
<evidence type="ECO:0000313" key="18">
    <source>
        <dbReference type="Ensembl" id="ENSECAP00000054950.2"/>
    </source>
</evidence>
<dbReference type="Bgee" id="ENSECAG00000019931">
    <property type="expression patterns" value="Expressed in articular cartilage of joint and 17 other cell types or tissues"/>
</dbReference>
<proteinExistence type="inferred from homology"/>
<feature type="transmembrane region" description="Helical" evidence="16">
    <location>
        <begin position="104"/>
        <end position="123"/>
    </location>
</feature>
<evidence type="ECO:0000256" key="1">
    <source>
        <dbReference type="ARBA" id="ARBA00004272"/>
    </source>
</evidence>
<evidence type="ECO:0000256" key="15">
    <source>
        <dbReference type="RuleBase" id="RU000688"/>
    </source>
</evidence>
<keyword evidence="12 15" id="KW-0807">Transducer</keyword>
<comment type="similarity">
    <text evidence="15">Belongs to the G-protein coupled receptor 1 family.</text>
</comment>
<organism evidence="18 19">
    <name type="scientific">Equus caballus</name>
    <name type="common">Horse</name>
    <dbReference type="NCBI Taxonomy" id="9796"/>
    <lineage>
        <taxon>Eukaryota</taxon>
        <taxon>Metazoa</taxon>
        <taxon>Chordata</taxon>
        <taxon>Craniata</taxon>
        <taxon>Vertebrata</taxon>
        <taxon>Euteleostomi</taxon>
        <taxon>Mammalia</taxon>
        <taxon>Eutheria</taxon>
        <taxon>Laurasiatheria</taxon>
        <taxon>Perissodactyla</taxon>
        <taxon>Equidae</taxon>
        <taxon>Equus</taxon>
    </lineage>
</organism>